<feature type="region of interest" description="Disordered" evidence="1">
    <location>
        <begin position="25"/>
        <end position="97"/>
    </location>
</feature>
<dbReference type="Gene3D" id="2.120.10.30">
    <property type="entry name" value="TolB, C-terminal domain"/>
    <property type="match status" value="1"/>
</dbReference>
<proteinExistence type="predicted"/>
<feature type="compositionally biased region" description="Basic residues" evidence="1">
    <location>
        <begin position="49"/>
        <end position="82"/>
    </location>
</feature>
<evidence type="ECO:0000313" key="2">
    <source>
        <dbReference type="EMBL" id="QHT86763.1"/>
    </source>
</evidence>
<organism evidence="2">
    <name type="scientific">viral metagenome</name>
    <dbReference type="NCBI Taxonomy" id="1070528"/>
    <lineage>
        <taxon>unclassified sequences</taxon>
        <taxon>metagenomes</taxon>
        <taxon>organismal metagenomes</taxon>
    </lineage>
</organism>
<protein>
    <submittedName>
        <fullName evidence="2">Uncharacterized protein</fullName>
    </submittedName>
</protein>
<dbReference type="AlphaFoldDB" id="A0A6C0I3P3"/>
<sequence>MKKLLFRNRKTHKKKIINKKTTNKNKYFSDNFKGGMKTGEAPSTPTKHTPTKRRTPTKHTPTKHTPTKHTPTKHTPTKHTPKHQTPTRVTPHSKKSIHIPPMTFKTLQSPKKNRKRKVPSIVDGIVYSLPPSHKTKIDEKYHLNCSIDLSEYENRPYPHSRPGYIFDSMLSLRNNPSSRETVNKFNIFMLVNKTVNGYVLYNNPHNDSNDLADFSLECNNGREIVRENGKKKYVGNSITCFAWDKNNPNHLFIMGRGTNMMREFNNCLLRKFDYTNSDNPNPTSAVKRFVNKADDIFKFAINPNPDMDEIVVLEYSPRQILFHVYKKSDLTHLRDFVCEELGKLIPSFIIDNTGRHLIVADADNGRIQVFQLSDGTYIRTIGPPPNINPSSVSRYKPSSLALGIMNHLIVTSHTTGCVEIFSYDGYHIMTIQSSPDESPLGVTADENGNFFVFYKGPDTSIIKKFQNTILKYRFNRMM</sequence>
<dbReference type="InterPro" id="IPR011042">
    <property type="entry name" value="6-blade_b-propeller_TolB-like"/>
</dbReference>
<name>A0A6C0I3P3_9ZZZZ</name>
<accession>A0A6C0I3P3</accession>
<evidence type="ECO:0000256" key="1">
    <source>
        <dbReference type="SAM" id="MobiDB-lite"/>
    </source>
</evidence>
<dbReference type="EMBL" id="MN740076">
    <property type="protein sequence ID" value="QHT86763.1"/>
    <property type="molecule type" value="Genomic_DNA"/>
</dbReference>
<reference evidence="2" key="1">
    <citation type="journal article" date="2020" name="Nature">
        <title>Giant virus diversity and host interactions through global metagenomics.</title>
        <authorList>
            <person name="Schulz F."/>
            <person name="Roux S."/>
            <person name="Paez-Espino D."/>
            <person name="Jungbluth S."/>
            <person name="Walsh D.A."/>
            <person name="Denef V.J."/>
            <person name="McMahon K.D."/>
            <person name="Konstantinidis K.T."/>
            <person name="Eloe-Fadrosh E.A."/>
            <person name="Kyrpides N.C."/>
            <person name="Woyke T."/>
        </authorList>
    </citation>
    <scope>NUCLEOTIDE SEQUENCE</scope>
    <source>
        <strain evidence="2">GVMAG-M-3300023184-18</strain>
    </source>
</reference>
<dbReference type="SUPFAM" id="SSF101898">
    <property type="entry name" value="NHL repeat"/>
    <property type="match status" value="1"/>
</dbReference>